<sequence>MVDGNHEKFNRKNKVNSIHESFEFTKQGDSHASGGHRMKREDVLKAAKVLGATVKLRSVRFKRVRGSESGFKGSIGLPYYVV</sequence>
<dbReference type="RefSeq" id="XP_014153096.1">
    <property type="nucleotide sequence ID" value="XM_014297621.1"/>
</dbReference>
<dbReference type="Proteomes" id="UP000054560">
    <property type="component" value="Unassembled WGS sequence"/>
</dbReference>
<gene>
    <name evidence="1" type="ORF">SARC_08406</name>
</gene>
<dbReference type="GeneID" id="25908910"/>
<evidence type="ECO:0000313" key="2">
    <source>
        <dbReference type="Proteomes" id="UP000054560"/>
    </source>
</evidence>
<dbReference type="EMBL" id="KQ242349">
    <property type="protein sequence ID" value="KNC79194.1"/>
    <property type="molecule type" value="Genomic_DNA"/>
</dbReference>
<dbReference type="AlphaFoldDB" id="A0A0L0FR86"/>
<keyword evidence="2" id="KW-1185">Reference proteome</keyword>
<organism evidence="1 2">
    <name type="scientific">Sphaeroforma arctica JP610</name>
    <dbReference type="NCBI Taxonomy" id="667725"/>
    <lineage>
        <taxon>Eukaryota</taxon>
        <taxon>Ichthyosporea</taxon>
        <taxon>Ichthyophonida</taxon>
        <taxon>Sphaeroforma</taxon>
    </lineage>
</organism>
<reference evidence="1 2" key="1">
    <citation type="submission" date="2011-02" db="EMBL/GenBank/DDBJ databases">
        <title>The Genome Sequence of Sphaeroforma arctica JP610.</title>
        <authorList>
            <consortium name="The Broad Institute Genome Sequencing Platform"/>
            <person name="Russ C."/>
            <person name="Cuomo C."/>
            <person name="Young S.K."/>
            <person name="Zeng Q."/>
            <person name="Gargeya S."/>
            <person name="Alvarado L."/>
            <person name="Berlin A."/>
            <person name="Chapman S.B."/>
            <person name="Chen Z."/>
            <person name="Freedman E."/>
            <person name="Gellesch M."/>
            <person name="Goldberg J."/>
            <person name="Griggs A."/>
            <person name="Gujja S."/>
            <person name="Heilman E."/>
            <person name="Heiman D."/>
            <person name="Howarth C."/>
            <person name="Mehta T."/>
            <person name="Neiman D."/>
            <person name="Pearson M."/>
            <person name="Roberts A."/>
            <person name="Saif S."/>
            <person name="Shea T."/>
            <person name="Shenoy N."/>
            <person name="Sisk P."/>
            <person name="Stolte C."/>
            <person name="Sykes S."/>
            <person name="White J."/>
            <person name="Yandava C."/>
            <person name="Burger G."/>
            <person name="Gray M.W."/>
            <person name="Holland P.W.H."/>
            <person name="King N."/>
            <person name="Lang F.B.F."/>
            <person name="Roger A.J."/>
            <person name="Ruiz-Trillo I."/>
            <person name="Haas B."/>
            <person name="Nusbaum C."/>
            <person name="Birren B."/>
        </authorList>
    </citation>
    <scope>NUCLEOTIDE SEQUENCE [LARGE SCALE GENOMIC DNA]</scope>
    <source>
        <strain evidence="1 2">JP610</strain>
    </source>
</reference>
<protein>
    <submittedName>
        <fullName evidence="1">Uncharacterized protein</fullName>
    </submittedName>
</protein>
<proteinExistence type="predicted"/>
<accession>A0A0L0FR86</accession>
<name>A0A0L0FR86_9EUKA</name>
<evidence type="ECO:0000313" key="1">
    <source>
        <dbReference type="EMBL" id="KNC79194.1"/>
    </source>
</evidence>